<dbReference type="PANTHER" id="PTHR11505">
    <property type="entry name" value="L1 TRANSPOSABLE ELEMENT-RELATED"/>
    <property type="match status" value="1"/>
</dbReference>
<dbReference type="Proteomes" id="UP001066276">
    <property type="component" value="Chromosome 5"/>
</dbReference>
<evidence type="ECO:0000313" key="2">
    <source>
        <dbReference type="EMBL" id="KAJ1148574.1"/>
    </source>
</evidence>
<sequence>MELLAAIQGSRVALEGKIETVVVEVNLLRADLRKVSEKVKVAEGSIAKLQTEVGSLRKQMMQVSSTVGKLEARLEDAGGSSCRNNIRLLGFPERVERAMVEVFVESWIKDVLQPVGLSRVFVGKQAHSALVAPSRPGAPSRAIIARLLNYKYRDCILRAARESERAIFENCKISIYHDYMNKVQTSRKEFMEVKAKLPAMNIRYMLLYLAHLKVISGGKSHSFDRPEEVWRWLEMWDKAGPGRLERTGLTDHCPSGAASLDWRICKERQLEGTADQVLDIVASTRVEIQQNGTMAMVTPGLADGSMGTMVPGAEMIPVDTRPAFSLWNADAVLY</sequence>
<name>A0AAV7R6Z7_PLEWA</name>
<proteinExistence type="predicted"/>
<keyword evidence="3" id="KW-1185">Reference proteome</keyword>
<dbReference type="InterPro" id="IPR004244">
    <property type="entry name" value="Transposase_22"/>
</dbReference>
<comment type="caution">
    <text evidence="2">The sequence shown here is derived from an EMBL/GenBank/DDBJ whole genome shotgun (WGS) entry which is preliminary data.</text>
</comment>
<gene>
    <name evidence="2" type="ORF">NDU88_001402</name>
</gene>
<dbReference type="Gene3D" id="1.20.5.340">
    <property type="match status" value="1"/>
</dbReference>
<keyword evidence="1" id="KW-0175">Coiled coil</keyword>
<feature type="coiled-coil region" evidence="1">
    <location>
        <begin position="32"/>
        <end position="59"/>
    </location>
</feature>
<evidence type="ECO:0000256" key="1">
    <source>
        <dbReference type="SAM" id="Coils"/>
    </source>
</evidence>
<dbReference type="EMBL" id="JANPWB010000009">
    <property type="protein sequence ID" value="KAJ1148574.1"/>
    <property type="molecule type" value="Genomic_DNA"/>
</dbReference>
<accession>A0AAV7R6Z7</accession>
<evidence type="ECO:0000313" key="3">
    <source>
        <dbReference type="Proteomes" id="UP001066276"/>
    </source>
</evidence>
<dbReference type="Gene3D" id="3.30.70.1820">
    <property type="entry name" value="L1 transposable element, RRM domain"/>
    <property type="match status" value="1"/>
</dbReference>
<organism evidence="2 3">
    <name type="scientific">Pleurodeles waltl</name>
    <name type="common">Iberian ribbed newt</name>
    <dbReference type="NCBI Taxonomy" id="8319"/>
    <lineage>
        <taxon>Eukaryota</taxon>
        <taxon>Metazoa</taxon>
        <taxon>Chordata</taxon>
        <taxon>Craniata</taxon>
        <taxon>Vertebrata</taxon>
        <taxon>Euteleostomi</taxon>
        <taxon>Amphibia</taxon>
        <taxon>Batrachia</taxon>
        <taxon>Caudata</taxon>
        <taxon>Salamandroidea</taxon>
        <taxon>Salamandridae</taxon>
        <taxon>Pleurodelinae</taxon>
        <taxon>Pleurodeles</taxon>
    </lineage>
</organism>
<protein>
    <submittedName>
        <fullName evidence="2">Uncharacterized protein</fullName>
    </submittedName>
</protein>
<reference evidence="2" key="1">
    <citation type="journal article" date="2022" name="bioRxiv">
        <title>Sequencing and chromosome-scale assembly of the giantPleurodeles waltlgenome.</title>
        <authorList>
            <person name="Brown T."/>
            <person name="Elewa A."/>
            <person name="Iarovenko S."/>
            <person name="Subramanian E."/>
            <person name="Araus A.J."/>
            <person name="Petzold A."/>
            <person name="Susuki M."/>
            <person name="Suzuki K.-i.T."/>
            <person name="Hayashi T."/>
            <person name="Toyoda A."/>
            <person name="Oliveira C."/>
            <person name="Osipova E."/>
            <person name="Leigh N.D."/>
            <person name="Simon A."/>
            <person name="Yun M.H."/>
        </authorList>
    </citation>
    <scope>NUCLEOTIDE SEQUENCE</scope>
    <source>
        <strain evidence="2">20211129_DDA</strain>
        <tissue evidence="2">Liver</tissue>
    </source>
</reference>
<dbReference type="AlphaFoldDB" id="A0AAV7R6Z7"/>